<feature type="region of interest" description="Disordered" evidence="9">
    <location>
        <begin position="159"/>
        <end position="183"/>
    </location>
</feature>
<feature type="binding site" evidence="7">
    <location>
        <begin position="35"/>
        <end position="36"/>
    </location>
    <ligand>
        <name>4-CDP-2-C-methyl-D-erythritol 2-phosphate</name>
        <dbReference type="ChEBI" id="CHEBI:57919"/>
    </ligand>
</feature>
<evidence type="ECO:0000256" key="3">
    <source>
        <dbReference type="ARBA" id="ARBA00012579"/>
    </source>
</evidence>
<evidence type="ECO:0000256" key="4">
    <source>
        <dbReference type="ARBA" id="ARBA00022723"/>
    </source>
</evidence>
<dbReference type="Pfam" id="PF02542">
    <property type="entry name" value="YgbB"/>
    <property type="match status" value="1"/>
</dbReference>
<dbReference type="HAMAP" id="MF_00107">
    <property type="entry name" value="IspF"/>
    <property type="match status" value="1"/>
</dbReference>
<feature type="site" description="Transition state stabilizer" evidence="7">
    <location>
        <position position="35"/>
    </location>
</feature>
<comment type="catalytic activity">
    <reaction evidence="1 7 8">
        <text>4-CDP-2-C-methyl-D-erythritol 2-phosphate = 2-C-methyl-D-erythritol 2,4-cyclic diphosphate + CMP</text>
        <dbReference type="Rhea" id="RHEA:23864"/>
        <dbReference type="ChEBI" id="CHEBI:57919"/>
        <dbReference type="ChEBI" id="CHEBI:58483"/>
        <dbReference type="ChEBI" id="CHEBI:60377"/>
        <dbReference type="EC" id="4.6.1.12"/>
    </reaction>
</comment>
<evidence type="ECO:0000256" key="2">
    <source>
        <dbReference type="ARBA" id="ARBA00004709"/>
    </source>
</evidence>
<evidence type="ECO:0000256" key="9">
    <source>
        <dbReference type="SAM" id="MobiDB-lite"/>
    </source>
</evidence>
<dbReference type="GO" id="GO:0046872">
    <property type="term" value="F:metal ion binding"/>
    <property type="evidence" value="ECO:0007669"/>
    <property type="project" value="UniProtKB-KW"/>
</dbReference>
<dbReference type="PANTHER" id="PTHR43181">
    <property type="entry name" value="2-C-METHYL-D-ERYTHRITOL 2,4-CYCLODIPHOSPHATE SYNTHASE, CHLOROPLASTIC"/>
    <property type="match status" value="1"/>
</dbReference>
<comment type="pathway">
    <text evidence="2 7">Isoprenoid biosynthesis; isopentenyl diphosphate biosynthesis via DXP pathway; isopentenyl diphosphate from 1-deoxy-D-xylulose 5-phosphate: step 4/6.</text>
</comment>
<comment type="subunit">
    <text evidence="7">Homotrimer.</text>
</comment>
<dbReference type="GO" id="GO:0016114">
    <property type="term" value="P:terpenoid biosynthetic process"/>
    <property type="evidence" value="ECO:0007669"/>
    <property type="project" value="InterPro"/>
</dbReference>
<feature type="binding site" evidence="7">
    <location>
        <begin position="62"/>
        <end position="66"/>
    </location>
    <ligand>
        <name>4-CDP-2-C-methyl-D-erythritol 2-phosphate</name>
        <dbReference type="ChEBI" id="CHEBI:57919"/>
    </ligand>
</feature>
<dbReference type="KEGG" id="taqu:KDW03_06315"/>
<reference evidence="11" key="1">
    <citation type="submission" date="2021-04" db="EMBL/GenBank/DDBJ databases">
        <authorList>
            <person name="Postec A."/>
        </authorList>
    </citation>
    <scope>NUCLEOTIDE SEQUENCE</scope>
    <source>
        <strain evidence="11">F1F22</strain>
    </source>
</reference>
<feature type="binding site" evidence="7">
    <location>
        <begin position="57"/>
        <end position="59"/>
    </location>
    <ligand>
        <name>4-CDP-2-C-methyl-D-erythritol 2-phosphate</name>
        <dbReference type="ChEBI" id="CHEBI:57919"/>
    </ligand>
</feature>
<dbReference type="PANTHER" id="PTHR43181:SF1">
    <property type="entry name" value="2-C-METHYL-D-ERYTHRITOL 2,4-CYCLODIPHOSPHATE SYNTHASE, CHLOROPLASTIC"/>
    <property type="match status" value="1"/>
</dbReference>
<dbReference type="Gene3D" id="3.30.1330.50">
    <property type="entry name" value="2-C-methyl-D-erythritol 2,4-cyclodiphosphate synthase"/>
    <property type="match status" value="1"/>
</dbReference>
<evidence type="ECO:0000256" key="8">
    <source>
        <dbReference type="RuleBase" id="RU004395"/>
    </source>
</evidence>
<dbReference type="InterPro" id="IPR003526">
    <property type="entry name" value="MECDP_synthase"/>
</dbReference>
<feature type="binding site" evidence="7">
    <location>
        <position position="11"/>
    </location>
    <ligand>
        <name>a divalent metal cation</name>
        <dbReference type="ChEBI" id="CHEBI:60240"/>
    </ligand>
</feature>
<feature type="binding site" evidence="7">
    <location>
        <begin position="9"/>
        <end position="11"/>
    </location>
    <ligand>
        <name>4-CDP-2-C-methyl-D-erythritol 2-phosphate</name>
        <dbReference type="ChEBI" id="CHEBI:57919"/>
    </ligand>
</feature>
<proteinExistence type="inferred from homology"/>
<dbReference type="InterPro" id="IPR020555">
    <property type="entry name" value="MECDP_synthase_CS"/>
</dbReference>
<sequence>MFRVGLGYDLHRLAPGLPLWIGGVAIESAWGCIAHSDGDVLIHALIDALVGPFAHTDIGSLFPDSDPRYKQVRSVELLTDVVERFLKDITIHNIDVVIILDQPKLSPYRDRIRQTLADILGISLDAIHVKAKTSEKTSENTISCYVVALLEKKSKEKNHVFKERKTQTSNNERKNPLQSQRDL</sequence>
<comment type="caution">
    <text evidence="7">Lacks conserved residue(s) required for the propagation of feature annotation.</text>
</comment>
<evidence type="ECO:0000256" key="7">
    <source>
        <dbReference type="HAMAP-Rule" id="MF_00107"/>
    </source>
</evidence>
<name>A0AAX3BA38_9SPIR</name>
<evidence type="ECO:0000259" key="10">
    <source>
        <dbReference type="Pfam" id="PF02542"/>
    </source>
</evidence>
<comment type="function">
    <text evidence="7">Involved in the biosynthesis of isopentenyl diphosphate (IPP) and dimethylallyl diphosphate (DMAPP), two major building blocks of isoprenoid compounds. Catalyzes the conversion of 4-diphosphocytidyl-2-C-methyl-D-erythritol 2-phosphate (CDP-ME2P) to 2-C-methyl-D-erythritol 2,4-cyclodiphosphate (ME-CPP) with a corresponding release of cytidine 5-monophosphate (CMP).</text>
</comment>
<evidence type="ECO:0000256" key="5">
    <source>
        <dbReference type="ARBA" id="ARBA00023229"/>
    </source>
</evidence>
<evidence type="ECO:0000313" key="11">
    <source>
        <dbReference type="EMBL" id="URA09119.1"/>
    </source>
</evidence>
<keyword evidence="4 7" id="KW-0479">Metal-binding</keyword>
<evidence type="ECO:0000256" key="6">
    <source>
        <dbReference type="ARBA" id="ARBA00023239"/>
    </source>
</evidence>
<feature type="binding site" evidence="7">
    <location>
        <position position="9"/>
    </location>
    <ligand>
        <name>a divalent metal cation</name>
        <dbReference type="ChEBI" id="CHEBI:60240"/>
    </ligand>
</feature>
<comment type="similarity">
    <text evidence="7 8">Belongs to the IspF family.</text>
</comment>
<dbReference type="CDD" id="cd00554">
    <property type="entry name" value="MECDP_synthase"/>
    <property type="match status" value="1"/>
</dbReference>
<reference evidence="11" key="2">
    <citation type="submission" date="2022-06" db="EMBL/GenBank/DDBJ databases">
        <title>Thermospira aquatica gen. nov., sp. nov.</title>
        <authorList>
            <person name="Ben Ali Gam Z."/>
            <person name="Labat M."/>
        </authorList>
    </citation>
    <scope>NUCLEOTIDE SEQUENCE</scope>
    <source>
        <strain evidence="11">F1F22</strain>
    </source>
</reference>
<dbReference type="NCBIfam" id="TIGR00151">
    <property type="entry name" value="ispF"/>
    <property type="match status" value="1"/>
</dbReference>
<dbReference type="AlphaFoldDB" id="A0AAX3BA38"/>
<accession>A0AAX3BA38</accession>
<feature type="domain" description="2-C-methyl-D-erythritol 2,4-cyclodiphosphate synthase" evidence="10">
    <location>
        <begin position="2"/>
        <end position="150"/>
    </location>
</feature>
<dbReference type="Proteomes" id="UP001056539">
    <property type="component" value="Chromosome"/>
</dbReference>
<dbReference type="PROSITE" id="PS01350">
    <property type="entry name" value="ISPF"/>
    <property type="match status" value="1"/>
</dbReference>
<keyword evidence="6 7" id="KW-0456">Lyase</keyword>
<dbReference type="GO" id="GO:0008685">
    <property type="term" value="F:2-C-methyl-D-erythritol 2,4-cyclodiphosphate synthase activity"/>
    <property type="evidence" value="ECO:0007669"/>
    <property type="project" value="UniProtKB-UniRule"/>
</dbReference>
<evidence type="ECO:0000256" key="1">
    <source>
        <dbReference type="ARBA" id="ARBA00000200"/>
    </source>
</evidence>
<comment type="cofactor">
    <cofactor evidence="7">
        <name>a divalent metal cation</name>
        <dbReference type="ChEBI" id="CHEBI:60240"/>
    </cofactor>
    <text evidence="7">Binds 1 divalent metal cation per subunit.</text>
</comment>
<gene>
    <name evidence="7 11" type="primary">ispF</name>
    <name evidence="11" type="ORF">KDW03_06315</name>
</gene>
<keyword evidence="12" id="KW-1185">Reference proteome</keyword>
<dbReference type="SUPFAM" id="SSF69765">
    <property type="entry name" value="IpsF-like"/>
    <property type="match status" value="1"/>
</dbReference>
<dbReference type="GO" id="GO:0019288">
    <property type="term" value="P:isopentenyl diphosphate biosynthetic process, methylerythritol 4-phosphate pathway"/>
    <property type="evidence" value="ECO:0007669"/>
    <property type="project" value="UniProtKB-UniRule"/>
</dbReference>
<protein>
    <recommendedName>
        <fullName evidence="3 7">2-C-methyl-D-erythritol 2,4-cyclodiphosphate synthase</fullName>
        <shortName evidence="7">MECDP-synthase</shortName>
        <shortName evidence="7">MECPP-synthase</shortName>
        <shortName evidence="7">MECPS</shortName>
        <ecNumber evidence="3 7">4.6.1.12</ecNumber>
    </recommendedName>
</protein>
<dbReference type="RefSeq" id="WP_271434246.1">
    <property type="nucleotide sequence ID" value="NZ_CP073355.1"/>
</dbReference>
<dbReference type="EMBL" id="CP073355">
    <property type="protein sequence ID" value="URA09119.1"/>
    <property type="molecule type" value="Genomic_DNA"/>
</dbReference>
<feature type="site" description="Transition state stabilizer" evidence="7">
    <location>
        <position position="133"/>
    </location>
</feature>
<feature type="binding site" evidence="7">
    <location>
        <position position="43"/>
    </location>
    <ligand>
        <name>a divalent metal cation</name>
        <dbReference type="ChEBI" id="CHEBI:60240"/>
    </ligand>
</feature>
<dbReference type="EC" id="4.6.1.12" evidence="3 7"/>
<dbReference type="InterPro" id="IPR036571">
    <property type="entry name" value="MECDP_synthase_sf"/>
</dbReference>
<evidence type="ECO:0000313" key="12">
    <source>
        <dbReference type="Proteomes" id="UP001056539"/>
    </source>
</evidence>
<keyword evidence="5 7" id="KW-0414">Isoprene biosynthesis</keyword>
<organism evidence="11 12">
    <name type="scientific">Thermospira aquatica</name>
    <dbReference type="NCBI Taxonomy" id="2828656"/>
    <lineage>
        <taxon>Bacteria</taxon>
        <taxon>Pseudomonadati</taxon>
        <taxon>Spirochaetota</taxon>
        <taxon>Spirochaetia</taxon>
        <taxon>Brevinematales</taxon>
        <taxon>Thermospiraceae</taxon>
        <taxon>Thermospira</taxon>
    </lineage>
</organism>